<reference evidence="3 4" key="1">
    <citation type="submission" date="2018-08" db="EMBL/GenBank/DDBJ databases">
        <title>Genomic investigation of the strawberry pathogen Phytophthora fragariae indicates pathogenicity is determined by transcriptional variation in three key races.</title>
        <authorList>
            <person name="Adams T.M."/>
            <person name="Armitage A.D."/>
            <person name="Sobczyk M.K."/>
            <person name="Bates H.J."/>
            <person name="Dunwell J.M."/>
            <person name="Nellist C.F."/>
            <person name="Harrison R.J."/>
        </authorList>
    </citation>
    <scope>NUCLEOTIDE SEQUENCE [LARGE SCALE GENOMIC DNA]</scope>
    <source>
        <strain evidence="2 5">SCRP324</strain>
        <strain evidence="3 4">SCRP333</strain>
    </source>
</reference>
<evidence type="ECO:0000313" key="5">
    <source>
        <dbReference type="Proteomes" id="UP000435112"/>
    </source>
</evidence>
<organism evidence="3 4">
    <name type="scientific">Phytophthora rubi</name>
    <dbReference type="NCBI Taxonomy" id="129364"/>
    <lineage>
        <taxon>Eukaryota</taxon>
        <taxon>Sar</taxon>
        <taxon>Stramenopiles</taxon>
        <taxon>Oomycota</taxon>
        <taxon>Peronosporomycetes</taxon>
        <taxon>Peronosporales</taxon>
        <taxon>Peronosporaceae</taxon>
        <taxon>Phytophthora</taxon>
    </lineage>
</organism>
<keyword evidence="1" id="KW-0732">Signal</keyword>
<keyword evidence="4" id="KW-1185">Reference proteome</keyword>
<proteinExistence type="predicted"/>
<dbReference type="OrthoDB" id="10344922at2759"/>
<gene>
    <name evidence="2" type="ORF">PR002_g31138</name>
    <name evidence="3" type="ORF">PR003_g32408</name>
</gene>
<feature type="chain" id="PRO_5036381068" description="RxLR effector protein" evidence="1">
    <location>
        <begin position="32"/>
        <end position="81"/>
    </location>
</feature>
<evidence type="ECO:0008006" key="6">
    <source>
        <dbReference type="Google" id="ProtNLM"/>
    </source>
</evidence>
<dbReference type="AlphaFoldDB" id="A0A6A4AZX1"/>
<dbReference type="Proteomes" id="UP000435112">
    <property type="component" value="Unassembled WGS sequence"/>
</dbReference>
<evidence type="ECO:0000256" key="1">
    <source>
        <dbReference type="SAM" id="SignalP"/>
    </source>
</evidence>
<protein>
    <recommendedName>
        <fullName evidence="6">RxLR effector protein</fullName>
    </recommendedName>
</protein>
<dbReference type="EMBL" id="QXFT01007795">
    <property type="protein sequence ID" value="KAE9265592.1"/>
    <property type="molecule type" value="Genomic_DNA"/>
</dbReference>
<dbReference type="Proteomes" id="UP000434957">
    <property type="component" value="Unassembled WGS sequence"/>
</dbReference>
<sequence>MVDAFTKRRLIVAIFMIEASLMAILPEPVSSSATASQPCLSFISSPGQANKDRPRTLRLRDIRREKPNVCSGYFLARHMYY</sequence>
<dbReference type="EMBL" id="QXFU01007882">
    <property type="protein sequence ID" value="KAE8957553.1"/>
    <property type="molecule type" value="Genomic_DNA"/>
</dbReference>
<feature type="signal peptide" evidence="1">
    <location>
        <begin position="1"/>
        <end position="31"/>
    </location>
</feature>
<comment type="caution">
    <text evidence="3">The sequence shown here is derived from an EMBL/GenBank/DDBJ whole genome shotgun (WGS) entry which is preliminary data.</text>
</comment>
<name>A0A6A4AZX1_9STRA</name>
<evidence type="ECO:0000313" key="2">
    <source>
        <dbReference type="EMBL" id="KAE8957553.1"/>
    </source>
</evidence>
<evidence type="ECO:0000313" key="4">
    <source>
        <dbReference type="Proteomes" id="UP000434957"/>
    </source>
</evidence>
<accession>A0A6A4AZX1</accession>
<evidence type="ECO:0000313" key="3">
    <source>
        <dbReference type="EMBL" id="KAE9265592.1"/>
    </source>
</evidence>